<dbReference type="PANTHER" id="PTHR46601:SF1">
    <property type="entry name" value="ADF-H DOMAIN-CONTAINING PROTEIN"/>
    <property type="match status" value="1"/>
</dbReference>
<gene>
    <name evidence="1" type="ORF">HW555_005065</name>
</gene>
<name>A0A835L5Q7_SPOEX</name>
<keyword evidence="2" id="KW-1185">Reference proteome</keyword>
<dbReference type="PANTHER" id="PTHR46601">
    <property type="entry name" value="ULP_PROTEASE DOMAIN-CONTAINING PROTEIN"/>
    <property type="match status" value="1"/>
</dbReference>
<proteinExistence type="predicted"/>
<dbReference type="AlphaFoldDB" id="A0A835L5Q7"/>
<protein>
    <submittedName>
        <fullName evidence="1">Uncharacterized protein</fullName>
    </submittedName>
</protein>
<dbReference type="Proteomes" id="UP000648187">
    <property type="component" value="Unassembled WGS sequence"/>
</dbReference>
<accession>A0A835L5Q7</accession>
<sequence length="429" mass="50131">MIDEAITYKKMGFNRTKYEAKSNRKGVEKIIQRFYEDDNNSRCAAGKKECITRNKIKKQKRYLQDSLKTCTKRYAEFCKLRPFWIVVPKLTDRDTCACIAHENINLKLDALKIANVLKFSTYQTALMILCCDRYSEDCLARTCKNCSIKIIPYMEFDNSKKIEVKQWKQVKELIKDLKIKQNRYVTKYKKEINSFKPRDLITQLEEYDLPKLLQHNKISFINSLSEMDAIIHMDFSENYTTKCNKEIQSYHFGGSRTQISLHTVVVYTEDKTTFYCTLSLNFCFCDNVECSHYKLGTIIYQSNTKRLQVQDVFTDSEDDMPLASISQNAQEKSKISYSSGDYVLLKLILKRKEYRYAAVCSKYDDEDGELTVKFLKVSNDTGTEFQLNENDIADVPYEDILHKLPVPKVIVKGGTVCYKFKEPVNVYEK</sequence>
<evidence type="ECO:0000313" key="1">
    <source>
        <dbReference type="EMBL" id="KAF9417920.1"/>
    </source>
</evidence>
<dbReference type="EMBL" id="JACKWZ010000063">
    <property type="protein sequence ID" value="KAF9417920.1"/>
    <property type="molecule type" value="Genomic_DNA"/>
</dbReference>
<organism evidence="1 2">
    <name type="scientific">Spodoptera exigua</name>
    <name type="common">Beet armyworm</name>
    <name type="synonym">Noctua fulgens</name>
    <dbReference type="NCBI Taxonomy" id="7107"/>
    <lineage>
        <taxon>Eukaryota</taxon>
        <taxon>Metazoa</taxon>
        <taxon>Ecdysozoa</taxon>
        <taxon>Arthropoda</taxon>
        <taxon>Hexapoda</taxon>
        <taxon>Insecta</taxon>
        <taxon>Pterygota</taxon>
        <taxon>Neoptera</taxon>
        <taxon>Endopterygota</taxon>
        <taxon>Lepidoptera</taxon>
        <taxon>Glossata</taxon>
        <taxon>Ditrysia</taxon>
        <taxon>Noctuoidea</taxon>
        <taxon>Noctuidae</taxon>
        <taxon>Amphipyrinae</taxon>
        <taxon>Spodoptera</taxon>
    </lineage>
</organism>
<reference evidence="1" key="1">
    <citation type="submission" date="2020-08" db="EMBL/GenBank/DDBJ databases">
        <title>Spodoptera exigua strain:BAW_Kor-Di-RS1 Genome sequencing and assembly.</title>
        <authorList>
            <person name="Kim J."/>
            <person name="Nam H.Y."/>
            <person name="Kwon M."/>
            <person name="Choi J.H."/>
            <person name="Cho S.R."/>
            <person name="Kim G.-H."/>
        </authorList>
    </citation>
    <scope>NUCLEOTIDE SEQUENCE</scope>
    <source>
        <strain evidence="1">BAW_Kor-Di-RS1</strain>
        <tissue evidence="1">Whole-body</tissue>
    </source>
</reference>
<comment type="caution">
    <text evidence="1">The sequence shown here is derived from an EMBL/GenBank/DDBJ whole genome shotgun (WGS) entry which is preliminary data.</text>
</comment>
<evidence type="ECO:0000313" key="2">
    <source>
        <dbReference type="Proteomes" id="UP000648187"/>
    </source>
</evidence>